<keyword evidence="1" id="KW-0732">Signal</keyword>
<feature type="signal peptide" evidence="1">
    <location>
        <begin position="1"/>
        <end position="34"/>
    </location>
</feature>
<protein>
    <submittedName>
        <fullName evidence="2">Uncharacterized protein</fullName>
    </submittedName>
</protein>
<dbReference type="EMBL" id="CAWYQH010000102">
    <property type="protein sequence ID" value="CAK8686245.1"/>
    <property type="molecule type" value="Genomic_DNA"/>
</dbReference>
<keyword evidence="3" id="KW-1185">Reference proteome</keyword>
<reference evidence="2 3" key="1">
    <citation type="submission" date="2024-02" db="EMBL/GenBank/DDBJ databases">
        <authorList>
            <person name="Daric V."/>
            <person name="Darras S."/>
        </authorList>
    </citation>
    <scope>NUCLEOTIDE SEQUENCE [LARGE SCALE GENOMIC DNA]</scope>
</reference>
<feature type="chain" id="PRO_5045987663" evidence="1">
    <location>
        <begin position="35"/>
        <end position="156"/>
    </location>
</feature>
<sequence length="156" mass="17651">MDEKSIARNMKMTRPILLLVTTILFFSIAQGAHGDWTVKLLEDLENKVLRATLDCPKAVALRTLIQLMENSVNNDDILEEVKRRLVGNLLGQHCPQASLLREVFLRHLSDSDFLELLQGAIKTCKIGQRCPITTETISLTSSSHPGSRYFNICRRM</sequence>
<dbReference type="Proteomes" id="UP001642483">
    <property type="component" value="Unassembled WGS sequence"/>
</dbReference>
<gene>
    <name evidence="2" type="ORF">CVLEPA_LOCUS18195</name>
</gene>
<accession>A0ABP0G3Y3</accession>
<comment type="caution">
    <text evidence="2">The sequence shown here is derived from an EMBL/GenBank/DDBJ whole genome shotgun (WGS) entry which is preliminary data.</text>
</comment>
<evidence type="ECO:0000313" key="3">
    <source>
        <dbReference type="Proteomes" id="UP001642483"/>
    </source>
</evidence>
<organism evidence="2 3">
    <name type="scientific">Clavelina lepadiformis</name>
    <name type="common">Light-bulb sea squirt</name>
    <name type="synonym">Ascidia lepadiformis</name>
    <dbReference type="NCBI Taxonomy" id="159417"/>
    <lineage>
        <taxon>Eukaryota</taxon>
        <taxon>Metazoa</taxon>
        <taxon>Chordata</taxon>
        <taxon>Tunicata</taxon>
        <taxon>Ascidiacea</taxon>
        <taxon>Aplousobranchia</taxon>
        <taxon>Clavelinidae</taxon>
        <taxon>Clavelina</taxon>
    </lineage>
</organism>
<evidence type="ECO:0000256" key="1">
    <source>
        <dbReference type="SAM" id="SignalP"/>
    </source>
</evidence>
<evidence type="ECO:0000313" key="2">
    <source>
        <dbReference type="EMBL" id="CAK8686245.1"/>
    </source>
</evidence>
<proteinExistence type="predicted"/>
<name>A0ABP0G3Y3_CLALP</name>